<feature type="chain" id="PRO_5029746695" evidence="2">
    <location>
        <begin position="18"/>
        <end position="158"/>
    </location>
</feature>
<keyword evidence="2" id="KW-0732">Signal</keyword>
<sequence length="158" mass="16887">MSPSILLTLLCLGIASAAPTTDHSSEAQPTQRTAAPGNVLDTVEDVINNVGAENSPIVLEKDNQEPIEEQKDFRAPCGDIKLRLKTSRGLFNAIKRITRKAKLGKTVKGFGKHILGKITRPDNILDIASIIGNEILGGSNAQPSEPENSEFSNMVSVA</sequence>
<keyword evidence="4" id="KW-1185">Reference proteome</keyword>
<dbReference type="AlphaFoldDB" id="A0A7J8EFM7"/>
<name>A0A7J8EFM7_MOLMO</name>
<evidence type="ECO:0000313" key="4">
    <source>
        <dbReference type="Proteomes" id="UP000550707"/>
    </source>
</evidence>
<feature type="signal peptide" evidence="2">
    <location>
        <begin position="1"/>
        <end position="17"/>
    </location>
</feature>
<dbReference type="Proteomes" id="UP000550707">
    <property type="component" value="Unassembled WGS sequence"/>
</dbReference>
<evidence type="ECO:0000256" key="2">
    <source>
        <dbReference type="SAM" id="SignalP"/>
    </source>
</evidence>
<reference evidence="3 4" key="1">
    <citation type="journal article" date="2020" name="Nature">
        <title>Six reference-quality genomes reveal evolution of bat adaptations.</title>
        <authorList>
            <person name="Jebb D."/>
            <person name="Huang Z."/>
            <person name="Pippel M."/>
            <person name="Hughes G.M."/>
            <person name="Lavrichenko K."/>
            <person name="Devanna P."/>
            <person name="Winkler S."/>
            <person name="Jermiin L.S."/>
            <person name="Skirmuntt E.C."/>
            <person name="Katzourakis A."/>
            <person name="Burkitt-Gray L."/>
            <person name="Ray D.A."/>
            <person name="Sullivan K.A.M."/>
            <person name="Roscito J.G."/>
            <person name="Kirilenko B.M."/>
            <person name="Davalos L.M."/>
            <person name="Corthals A.P."/>
            <person name="Power M.L."/>
            <person name="Jones G."/>
            <person name="Ransome R.D."/>
            <person name="Dechmann D.K.N."/>
            <person name="Locatelli A.G."/>
            <person name="Puechmaille S.J."/>
            <person name="Fedrigo O."/>
            <person name="Jarvis E.D."/>
            <person name="Hiller M."/>
            <person name="Vernes S.C."/>
            <person name="Myers E.W."/>
            <person name="Teeling E.C."/>
        </authorList>
    </citation>
    <scope>NUCLEOTIDE SEQUENCE [LARGE SCALE GENOMIC DNA]</scope>
    <source>
        <strain evidence="3">MMolMol1</strain>
        <tissue evidence="3">Muscle</tissue>
    </source>
</reference>
<comment type="caution">
    <text evidence="3">The sequence shown here is derived from an EMBL/GenBank/DDBJ whole genome shotgun (WGS) entry which is preliminary data.</text>
</comment>
<evidence type="ECO:0000313" key="3">
    <source>
        <dbReference type="EMBL" id="KAF6433892.1"/>
    </source>
</evidence>
<feature type="compositionally biased region" description="Polar residues" evidence="1">
    <location>
        <begin position="139"/>
        <end position="158"/>
    </location>
</feature>
<accession>A0A7J8EFM7</accession>
<evidence type="ECO:0000256" key="1">
    <source>
        <dbReference type="SAM" id="MobiDB-lite"/>
    </source>
</evidence>
<feature type="region of interest" description="Disordered" evidence="1">
    <location>
        <begin position="138"/>
        <end position="158"/>
    </location>
</feature>
<organism evidence="3 4">
    <name type="scientific">Molossus molossus</name>
    <name type="common">Pallas' mastiff bat</name>
    <name type="synonym">Vespertilio molossus</name>
    <dbReference type="NCBI Taxonomy" id="27622"/>
    <lineage>
        <taxon>Eukaryota</taxon>
        <taxon>Metazoa</taxon>
        <taxon>Chordata</taxon>
        <taxon>Craniata</taxon>
        <taxon>Vertebrata</taxon>
        <taxon>Euteleostomi</taxon>
        <taxon>Mammalia</taxon>
        <taxon>Eutheria</taxon>
        <taxon>Laurasiatheria</taxon>
        <taxon>Chiroptera</taxon>
        <taxon>Yangochiroptera</taxon>
        <taxon>Molossidae</taxon>
        <taxon>Molossus</taxon>
    </lineage>
</organism>
<gene>
    <name evidence="3" type="ORF">HJG59_008941</name>
</gene>
<proteinExistence type="predicted"/>
<dbReference type="EMBL" id="JACASF010000014">
    <property type="protein sequence ID" value="KAF6433892.1"/>
    <property type="molecule type" value="Genomic_DNA"/>
</dbReference>
<protein>
    <submittedName>
        <fullName evidence="3">Uncharacterized protein</fullName>
    </submittedName>
</protein>
<dbReference type="InParanoid" id="A0A7J8EFM7"/>